<keyword evidence="9 12" id="KW-0414">Isoprene biosynthesis</keyword>
<dbReference type="HAMAP" id="MF_00107">
    <property type="entry name" value="IspF"/>
    <property type="match status" value="1"/>
</dbReference>
<dbReference type="InterPro" id="IPR001228">
    <property type="entry name" value="IspD"/>
</dbReference>
<dbReference type="EC" id="4.6.1.12" evidence="12"/>
<comment type="pathway">
    <text evidence="3 12">Isoprenoid biosynthesis; isopentenyl diphosphate biosynthesis via DXP pathway; isopentenyl diphosphate from 1-deoxy-D-xylulose 5-phosphate: step 4/6.</text>
</comment>
<evidence type="ECO:0000256" key="9">
    <source>
        <dbReference type="ARBA" id="ARBA00023229"/>
    </source>
</evidence>
<sequence length="430" mass="44124">MTCTGVVIGAAGNGTRLGLGTPKAFVPLGGSAMLVHALRGLSAIAGDVAVVVAVPPEDAEAQRQARASLAAVAGQFGQRLIHASTVPGGDTRFASVRAAVDALPDRCDVVLVHDAARALTPPEVFARVADAVRESNCGIVPVLPVVDTLKRVNGHDNVTETPVRSELRAAQTPQGFPAQALRDAYARGTDAATDDAATFAQAGGQVRTVPGDALAFKITTPDDLARAERILADRANVTTADAATEPEQPGGVARDGHPVAATSQLPWPMPEMRVGVGTDIHAFDANSECWLAGLHFPDAPGLSGHSDGDAAAHAVVDALLSAAGLGDIGALFGTEDPRFAGAHGRVFLTATRELLESEGWQIQNAAVQVVCRRPRFGDRASEASALLSEILGAPVSVAATTSDGLGFMADTSNGGVFAFATACLIRQPRP</sequence>
<keyword evidence="8 12" id="KW-0479">Metal-binding</keyword>
<dbReference type="RefSeq" id="WP_066056800.1">
    <property type="nucleotide sequence ID" value="NZ_JBHUNF010000002.1"/>
</dbReference>
<feature type="binding site" evidence="12">
    <location>
        <begin position="327"/>
        <end position="329"/>
    </location>
    <ligand>
        <name>4-CDP-2-C-methyl-D-erythritol 2-phosphate</name>
        <dbReference type="ChEBI" id="CHEBI:57919"/>
    </ligand>
</feature>
<dbReference type="EMBL" id="JBHUNF010000002">
    <property type="protein sequence ID" value="MFD2674376.1"/>
    <property type="molecule type" value="Genomic_DNA"/>
</dbReference>
<dbReference type="InterPro" id="IPR036571">
    <property type="entry name" value="MECDP_synthase_sf"/>
</dbReference>
<dbReference type="GO" id="GO:0016779">
    <property type="term" value="F:nucleotidyltransferase activity"/>
    <property type="evidence" value="ECO:0007669"/>
    <property type="project" value="UniProtKB-KW"/>
</dbReference>
<feature type="binding site" evidence="12">
    <location>
        <begin position="305"/>
        <end position="306"/>
    </location>
    <ligand>
        <name>4-CDP-2-C-methyl-D-erythritol 2-phosphate</name>
        <dbReference type="ChEBI" id="CHEBI:57919"/>
    </ligand>
</feature>
<comment type="caution">
    <text evidence="15">The sequence shown here is derived from an EMBL/GenBank/DDBJ whole genome shotgun (WGS) entry which is preliminary data.</text>
</comment>
<dbReference type="Pfam" id="PF02542">
    <property type="entry name" value="YgbB"/>
    <property type="match status" value="1"/>
</dbReference>
<evidence type="ECO:0000256" key="11">
    <source>
        <dbReference type="ARBA" id="ARBA00023268"/>
    </source>
</evidence>
<evidence type="ECO:0000256" key="6">
    <source>
        <dbReference type="ARBA" id="ARBA00022679"/>
    </source>
</evidence>
<comment type="caution">
    <text evidence="12">Lacks conserved residue(s) required for the propagation of feature annotation.</text>
</comment>
<protein>
    <recommendedName>
        <fullName evidence="12 13">Multifunctional fusion protein</fullName>
    </recommendedName>
    <domain>
        <recommendedName>
            <fullName evidence="12">2-C-methyl-D-erythritol 2,4-cyclodiphosphate synthase</fullName>
            <shortName evidence="12">MECDP-synthase</shortName>
            <shortName evidence="12">MECPP-synthase</shortName>
            <shortName evidence="12">MECPS</shortName>
            <ecNumber evidence="12">4.6.1.12</ecNumber>
        </recommendedName>
    </domain>
    <domain>
        <recommendedName>
            <fullName evidence="13">2-C-methyl-D-erythritol 4-phosphate cytidylyltransferase</fullName>
            <ecNumber evidence="13">2.7.7.60</ecNumber>
        </recommendedName>
        <alternativeName>
            <fullName evidence="13">4-diphosphocytidyl-2C-methyl-D-erythritol synthase</fullName>
        </alternativeName>
        <alternativeName>
            <fullName evidence="13">MEP cytidylyltransferase</fullName>
            <shortName evidence="13">MCT</shortName>
        </alternativeName>
    </domain>
</protein>
<feature type="binding site" evidence="12">
    <location>
        <position position="281"/>
    </location>
    <ligand>
        <name>a divalent metal cation</name>
        <dbReference type="ChEBI" id="CHEBI:60240"/>
    </ligand>
</feature>
<feature type="site" description="Transition state stabilizer" evidence="13">
    <location>
        <position position="23"/>
    </location>
</feature>
<dbReference type="PANTHER" id="PTHR32125:SF4">
    <property type="entry name" value="2-C-METHYL-D-ERYTHRITOL 4-PHOSPHATE CYTIDYLYLTRANSFERASE, CHLOROPLASTIC"/>
    <property type="match status" value="1"/>
</dbReference>
<comment type="function">
    <text evidence="12">Involved in the biosynthesis of isopentenyl diphosphate (IPP) and dimethylallyl diphosphate (DMAPP), two major building blocks of isoprenoid compounds. Catalyzes the conversion of 4-diphosphocytidyl-2-C-methyl-D-erythritol 2-phosphate (CDP-ME2P) to 2-C-methyl-D-erythritol 2,4-cyclodiphosphate (ME-CPP) with a corresponding release of cytidine 5-monophosphate (CMP).</text>
</comment>
<dbReference type="InterPro" id="IPR020555">
    <property type="entry name" value="MECDP_synthase_CS"/>
</dbReference>
<dbReference type="Proteomes" id="UP001597453">
    <property type="component" value="Unassembled WGS sequence"/>
</dbReference>
<feature type="binding site" evidence="12">
    <location>
        <position position="407"/>
    </location>
    <ligand>
        <name>4-CDP-2-C-methyl-D-erythritol 2-phosphate</name>
        <dbReference type="ChEBI" id="CHEBI:57919"/>
    </ligand>
</feature>
<gene>
    <name evidence="12" type="primary">ispF</name>
    <name evidence="13" type="synonym">ispD</name>
    <name evidence="15" type="ORF">ACFSUQ_03560</name>
</gene>
<comment type="cofactor">
    <cofactor evidence="12">
        <name>a divalent metal cation</name>
        <dbReference type="ChEBI" id="CHEBI:60240"/>
    </cofactor>
    <text evidence="12">Binds 1 divalent metal cation per subunit.</text>
</comment>
<comment type="catalytic activity">
    <reaction evidence="2 13">
        <text>2-C-methyl-D-erythritol 4-phosphate + CTP + H(+) = 4-CDP-2-C-methyl-D-erythritol + diphosphate</text>
        <dbReference type="Rhea" id="RHEA:13429"/>
        <dbReference type="ChEBI" id="CHEBI:15378"/>
        <dbReference type="ChEBI" id="CHEBI:33019"/>
        <dbReference type="ChEBI" id="CHEBI:37563"/>
        <dbReference type="ChEBI" id="CHEBI:57823"/>
        <dbReference type="ChEBI" id="CHEBI:58262"/>
        <dbReference type="EC" id="2.7.7.60"/>
    </reaction>
</comment>
<comment type="subunit">
    <text evidence="12">Homotrimer.</text>
</comment>
<evidence type="ECO:0000256" key="8">
    <source>
        <dbReference type="ARBA" id="ARBA00022723"/>
    </source>
</evidence>
<dbReference type="NCBIfam" id="TIGR00151">
    <property type="entry name" value="ispF"/>
    <property type="match status" value="1"/>
</dbReference>
<feature type="site" description="Transition state stabilizer" evidence="13">
    <location>
        <position position="16"/>
    </location>
</feature>
<organism evidence="15 16">
    <name type="scientific">Gulosibacter bifidus</name>
    <dbReference type="NCBI Taxonomy" id="272239"/>
    <lineage>
        <taxon>Bacteria</taxon>
        <taxon>Bacillati</taxon>
        <taxon>Actinomycetota</taxon>
        <taxon>Actinomycetes</taxon>
        <taxon>Micrococcales</taxon>
        <taxon>Microbacteriaceae</taxon>
        <taxon>Gulosibacter</taxon>
    </lineage>
</organism>
<feature type="site" description="Positions MEP for the nucleophilic attack" evidence="13">
    <location>
        <position position="217"/>
    </location>
</feature>
<evidence type="ECO:0000313" key="15">
    <source>
        <dbReference type="EMBL" id="MFD2674376.1"/>
    </source>
</evidence>
<comment type="similarity">
    <text evidence="5 13">Belongs to the IspD/TarI cytidylyltransferase family. IspD subfamily.</text>
</comment>
<feature type="binding site" evidence="12">
    <location>
        <position position="313"/>
    </location>
    <ligand>
        <name>a divalent metal cation</name>
        <dbReference type="ChEBI" id="CHEBI:60240"/>
    </ligand>
</feature>
<dbReference type="NCBIfam" id="TIGR00453">
    <property type="entry name" value="ispD"/>
    <property type="match status" value="1"/>
</dbReference>
<evidence type="ECO:0000256" key="4">
    <source>
        <dbReference type="ARBA" id="ARBA00004787"/>
    </source>
</evidence>
<dbReference type="InterPro" id="IPR003526">
    <property type="entry name" value="MECDP_synthase"/>
</dbReference>
<reference evidence="16" key="1">
    <citation type="journal article" date="2019" name="Int. J. Syst. Evol. Microbiol.">
        <title>The Global Catalogue of Microorganisms (GCM) 10K type strain sequencing project: providing services to taxonomists for standard genome sequencing and annotation.</title>
        <authorList>
            <consortium name="The Broad Institute Genomics Platform"/>
            <consortium name="The Broad Institute Genome Sequencing Center for Infectious Disease"/>
            <person name="Wu L."/>
            <person name="Ma J."/>
        </authorList>
    </citation>
    <scope>NUCLEOTIDE SEQUENCE [LARGE SCALE GENOMIC DNA]</scope>
    <source>
        <strain evidence="16">TISTR 1511</strain>
    </source>
</reference>
<comment type="pathway">
    <text evidence="4 13">Isoprenoid biosynthesis; isopentenyl diphosphate biosynthesis via DXP pathway; isopentenyl diphosphate from 1-deoxy-D-xylulose 5-phosphate: step 2/6.</text>
</comment>
<feature type="site" description="Transition state stabilizer" evidence="12">
    <location>
        <position position="305"/>
    </location>
</feature>
<dbReference type="PROSITE" id="PS01350">
    <property type="entry name" value="ISPF"/>
    <property type="match status" value="1"/>
</dbReference>
<dbReference type="CDD" id="cd00554">
    <property type="entry name" value="MECDP_synthase"/>
    <property type="match status" value="1"/>
</dbReference>
<evidence type="ECO:0000256" key="2">
    <source>
        <dbReference type="ARBA" id="ARBA00001282"/>
    </source>
</evidence>
<feature type="site" description="Transition state stabilizer" evidence="12">
    <location>
        <position position="401"/>
    </location>
</feature>
<comment type="catalytic activity">
    <reaction evidence="1 12">
        <text>4-CDP-2-C-methyl-D-erythritol 2-phosphate = 2-C-methyl-D-erythritol 2,4-cyclic diphosphate + CMP</text>
        <dbReference type="Rhea" id="RHEA:23864"/>
        <dbReference type="ChEBI" id="CHEBI:57919"/>
        <dbReference type="ChEBI" id="CHEBI:58483"/>
        <dbReference type="ChEBI" id="CHEBI:60377"/>
        <dbReference type="EC" id="4.6.1.12"/>
    </reaction>
</comment>
<dbReference type="Gene3D" id="3.90.550.10">
    <property type="entry name" value="Spore Coat Polysaccharide Biosynthesis Protein SpsA, Chain A"/>
    <property type="match status" value="1"/>
</dbReference>
<comment type="similarity">
    <text evidence="12">Belongs to the IspF family.</text>
</comment>
<feature type="binding site" evidence="12">
    <location>
        <begin position="279"/>
        <end position="281"/>
    </location>
    <ligand>
        <name>4-CDP-2-C-methyl-D-erythritol 2-phosphate</name>
        <dbReference type="ChEBI" id="CHEBI:57919"/>
    </ligand>
</feature>
<evidence type="ECO:0000256" key="13">
    <source>
        <dbReference type="HAMAP-Rule" id="MF_00108"/>
    </source>
</evidence>
<dbReference type="HAMAP" id="MF_00108">
    <property type="entry name" value="IspD"/>
    <property type="match status" value="1"/>
</dbReference>
<evidence type="ECO:0000256" key="1">
    <source>
        <dbReference type="ARBA" id="ARBA00000200"/>
    </source>
</evidence>
<accession>A0ABW5RIH1</accession>
<keyword evidence="7 13" id="KW-0548">Nucleotidyltransferase</keyword>
<evidence type="ECO:0000256" key="10">
    <source>
        <dbReference type="ARBA" id="ARBA00023239"/>
    </source>
</evidence>
<evidence type="ECO:0000256" key="7">
    <source>
        <dbReference type="ARBA" id="ARBA00022695"/>
    </source>
</evidence>
<dbReference type="InterPro" id="IPR018294">
    <property type="entry name" value="ISPD_synthase_CS"/>
</dbReference>
<keyword evidence="11" id="KW-0511">Multifunctional enzyme</keyword>
<evidence type="ECO:0000259" key="14">
    <source>
        <dbReference type="Pfam" id="PF02542"/>
    </source>
</evidence>
<dbReference type="PROSITE" id="PS01295">
    <property type="entry name" value="ISPD"/>
    <property type="match status" value="1"/>
</dbReference>
<dbReference type="Pfam" id="PF01128">
    <property type="entry name" value="IspD"/>
    <property type="match status" value="1"/>
</dbReference>
<evidence type="ECO:0000256" key="5">
    <source>
        <dbReference type="ARBA" id="ARBA00009789"/>
    </source>
</evidence>
<keyword evidence="16" id="KW-1185">Reference proteome</keyword>
<feature type="site" description="Positions MEP for the nucleophilic attack" evidence="13">
    <location>
        <position position="164"/>
    </location>
</feature>
<feature type="binding site" evidence="12">
    <location>
        <begin position="400"/>
        <end position="403"/>
    </location>
    <ligand>
        <name>4-CDP-2-C-methyl-D-erythritol 2-phosphate</name>
        <dbReference type="ChEBI" id="CHEBI:57919"/>
    </ligand>
</feature>
<feature type="binding site" evidence="12">
    <location>
        <position position="279"/>
    </location>
    <ligand>
        <name>a divalent metal cation</name>
        <dbReference type="ChEBI" id="CHEBI:60240"/>
    </ligand>
</feature>
<dbReference type="Gene3D" id="3.30.1330.50">
    <property type="entry name" value="2-C-methyl-D-erythritol 2,4-cyclodiphosphate synthase"/>
    <property type="match status" value="1"/>
</dbReference>
<proteinExistence type="inferred from homology"/>
<evidence type="ECO:0000256" key="12">
    <source>
        <dbReference type="HAMAP-Rule" id="MF_00107"/>
    </source>
</evidence>
<dbReference type="SUPFAM" id="SSF53448">
    <property type="entry name" value="Nucleotide-diphospho-sugar transferases"/>
    <property type="match status" value="1"/>
</dbReference>
<dbReference type="InterPro" id="IPR050088">
    <property type="entry name" value="IspD/TarI_cytidylyltransf_bact"/>
</dbReference>
<feature type="domain" description="2-C-methyl-D-erythritol 2,4-cyclodiphosphate synthase" evidence="14">
    <location>
        <begin position="272"/>
        <end position="423"/>
    </location>
</feature>
<comment type="function">
    <text evidence="13">Catalyzes the formation of 4-diphosphocytidyl-2-C-methyl-D-erythritol from CTP and 2-C-methyl-D-erythritol 4-phosphate (MEP).</text>
</comment>
<evidence type="ECO:0000313" key="16">
    <source>
        <dbReference type="Proteomes" id="UP001597453"/>
    </source>
</evidence>
<dbReference type="EC" id="2.7.7.60" evidence="13"/>
<dbReference type="InterPro" id="IPR029044">
    <property type="entry name" value="Nucleotide-diphossugar_trans"/>
</dbReference>
<dbReference type="PANTHER" id="PTHR32125">
    <property type="entry name" value="2-C-METHYL-D-ERYTHRITOL 4-PHOSPHATE CYTIDYLYLTRANSFERASE, CHLOROPLASTIC"/>
    <property type="match status" value="1"/>
</dbReference>
<evidence type="ECO:0000256" key="3">
    <source>
        <dbReference type="ARBA" id="ARBA00004709"/>
    </source>
</evidence>
<dbReference type="CDD" id="cd02516">
    <property type="entry name" value="CDP-ME_synthetase"/>
    <property type="match status" value="1"/>
</dbReference>
<keyword evidence="6 13" id="KW-0808">Transferase</keyword>
<keyword evidence="10 12" id="KW-0456">Lyase</keyword>
<dbReference type="InterPro" id="IPR034683">
    <property type="entry name" value="IspD/TarI"/>
</dbReference>
<name>A0ABW5RIH1_9MICO</name>
<dbReference type="SUPFAM" id="SSF69765">
    <property type="entry name" value="IpsF-like"/>
    <property type="match status" value="1"/>
</dbReference>